<dbReference type="InterPro" id="IPR013783">
    <property type="entry name" value="Ig-like_fold"/>
</dbReference>
<gene>
    <name evidence="7" type="primary">opgG</name>
    <name evidence="7" type="ORF">YBN1229_v1_2487</name>
</gene>
<evidence type="ECO:0000256" key="5">
    <source>
        <dbReference type="ARBA" id="ARBA00022764"/>
    </source>
</evidence>
<dbReference type="KEGG" id="fiy:BN1229_v1_2487"/>
<dbReference type="SUPFAM" id="SSF81296">
    <property type="entry name" value="E set domains"/>
    <property type="match status" value="1"/>
</dbReference>
<dbReference type="KEGG" id="fil:BN1229_v1_3436"/>
<comment type="similarity">
    <text evidence="3">Belongs to the OpgD/OpgG family.</text>
</comment>
<proteinExistence type="inferred from homology"/>
<dbReference type="EMBL" id="LN829119">
    <property type="protein sequence ID" value="CPR20170.1"/>
    <property type="molecule type" value="Genomic_DNA"/>
</dbReference>
<dbReference type="Gene3D" id="2.60.40.10">
    <property type="entry name" value="Immunoglobulins"/>
    <property type="match status" value="1"/>
</dbReference>
<evidence type="ECO:0000256" key="2">
    <source>
        <dbReference type="ARBA" id="ARBA00005001"/>
    </source>
</evidence>
<dbReference type="RefSeq" id="WP_052743882.1">
    <property type="nucleotide sequence ID" value="NZ_LN829118.1"/>
</dbReference>
<keyword evidence="4" id="KW-0732">Signal</keyword>
<evidence type="ECO:0000256" key="3">
    <source>
        <dbReference type="ARBA" id="ARBA00009284"/>
    </source>
</evidence>
<dbReference type="Proteomes" id="UP000033187">
    <property type="component" value="Chromosome 1"/>
</dbReference>
<dbReference type="PIRSF" id="PIRSF006281">
    <property type="entry name" value="MdoG"/>
    <property type="match status" value="1"/>
</dbReference>
<dbReference type="AlphaFoldDB" id="A0A0D6JGC7"/>
<name>A0A0D6JGC7_9HYPH</name>
<dbReference type="GO" id="GO:0030288">
    <property type="term" value="C:outer membrane-bounded periplasmic space"/>
    <property type="evidence" value="ECO:0007669"/>
    <property type="project" value="TreeGrafter"/>
</dbReference>
<keyword evidence="8" id="KW-1185">Reference proteome</keyword>
<dbReference type="FunFam" id="2.70.98.10:FF:000001">
    <property type="entry name" value="Glucans biosynthesis protein G"/>
    <property type="match status" value="1"/>
</dbReference>
<dbReference type="OrthoDB" id="9777817at2"/>
<keyword evidence="5" id="KW-0574">Periplasm</keyword>
<dbReference type="GO" id="GO:0051274">
    <property type="term" value="P:beta-glucan biosynthetic process"/>
    <property type="evidence" value="ECO:0007669"/>
    <property type="project" value="TreeGrafter"/>
</dbReference>
<dbReference type="InterPro" id="IPR011013">
    <property type="entry name" value="Gal_mutarotase_sf_dom"/>
</dbReference>
<comment type="pathway">
    <text evidence="2">Glycan metabolism; osmoregulated periplasmic glucan (OPG) biosynthesis.</text>
</comment>
<comment type="subcellular location">
    <subcellularLocation>
        <location evidence="1">Periplasm</location>
    </subcellularLocation>
</comment>
<dbReference type="UniPathway" id="UPA00637"/>
<evidence type="ECO:0000256" key="4">
    <source>
        <dbReference type="ARBA" id="ARBA00022729"/>
    </source>
</evidence>
<dbReference type="GO" id="GO:0030246">
    <property type="term" value="F:carbohydrate binding"/>
    <property type="evidence" value="ECO:0007669"/>
    <property type="project" value="InterPro"/>
</dbReference>
<dbReference type="Pfam" id="PF04349">
    <property type="entry name" value="MdoG"/>
    <property type="match status" value="1"/>
</dbReference>
<accession>A0A0D6JGC7</accession>
<dbReference type="Gene3D" id="2.70.98.10">
    <property type="match status" value="1"/>
</dbReference>
<sequence>MTLFDFAKFDGQKTASRTFRKGSGIRSLLLILGASVAGLVKVHAVAAEALPPALKRPIAHFSQDAVIQEAKALASEPYVAPPPRDHDPAKELAGTYDEYRMARFRPEAAIQLDKVGKYRLQLLPTAWIHNEEVELALVDNGVSTPVRADPDMFDWGTLKKVAAFSKGVPLSGFRINGPLNSPDVSDEIIVFQGASYFRALSRGQVYGISARGLALRTGAIGGEEFPRFTKFWIERPEPHANKLVVHALLESRSVAGAYLFKIDPGDTTAIDIEATLFPRTEISQIGLAPLTSMYLVSSSDRTRVSDFRPSVHDSDGLTIHNGSGEYLWRPLSNPRQIEVSMFQDDGPKGFGLEQRERKFAAYQDLEAKYHLRPSVWVEPKSDWGRGSVVLVELPTETEANDNIVAFWRPDDALAPGKAYRLAYRLSWPDTFRDIGPKVRIMRTMAGRSIGSDRSEGAVQFVIEYDGIEGESDQVEILPTMQTSEGRLSKAQVQVNREAGTLRVAFKFYPEASETAELRVALSAQQGGSETWLYRWTKGMHQ</sequence>
<feature type="domain" description="Glucan biosynthesis periplasmic MdoG C-terminal" evidence="6">
    <location>
        <begin position="61"/>
        <end position="535"/>
    </location>
</feature>
<dbReference type="InterPro" id="IPR014718">
    <property type="entry name" value="GH-type_carb-bd"/>
</dbReference>
<reference evidence="8" key="1">
    <citation type="submission" date="2015-02" db="EMBL/GenBank/DDBJ databases">
        <authorList>
            <person name="Chooi Y.-H."/>
        </authorList>
    </citation>
    <scope>NUCLEOTIDE SEQUENCE [LARGE SCALE GENOMIC DNA]</scope>
    <source>
        <strain evidence="8">strain Y</strain>
    </source>
</reference>
<dbReference type="SUPFAM" id="SSF74650">
    <property type="entry name" value="Galactose mutarotase-like"/>
    <property type="match status" value="1"/>
</dbReference>
<organism evidence="7 8">
    <name type="scientific">Candidatus Filomicrobium marinum</name>
    <dbReference type="NCBI Taxonomy" id="1608628"/>
    <lineage>
        <taxon>Bacteria</taxon>
        <taxon>Pseudomonadati</taxon>
        <taxon>Pseudomonadota</taxon>
        <taxon>Alphaproteobacteria</taxon>
        <taxon>Hyphomicrobiales</taxon>
        <taxon>Hyphomicrobiaceae</taxon>
        <taxon>Filomicrobium</taxon>
    </lineage>
</organism>
<evidence type="ECO:0000313" key="7">
    <source>
        <dbReference type="EMBL" id="CPR20170.1"/>
    </source>
</evidence>
<dbReference type="GO" id="GO:0003824">
    <property type="term" value="F:catalytic activity"/>
    <property type="evidence" value="ECO:0007669"/>
    <property type="project" value="InterPro"/>
</dbReference>
<dbReference type="PANTHER" id="PTHR30504:SF2">
    <property type="entry name" value="GLUCANS BIOSYNTHESIS PROTEIN G"/>
    <property type="match status" value="1"/>
</dbReference>
<evidence type="ECO:0000259" key="6">
    <source>
        <dbReference type="Pfam" id="PF04349"/>
    </source>
</evidence>
<evidence type="ECO:0000313" key="8">
    <source>
        <dbReference type="Proteomes" id="UP000033187"/>
    </source>
</evidence>
<dbReference type="InterPro" id="IPR014756">
    <property type="entry name" value="Ig_E-set"/>
</dbReference>
<dbReference type="PANTHER" id="PTHR30504">
    <property type="entry name" value="GLUCANS BIOSYNTHESIS PROTEIN"/>
    <property type="match status" value="1"/>
</dbReference>
<dbReference type="InterPro" id="IPR014438">
    <property type="entry name" value="Glucan_biosyn_MdoG/MdoD"/>
</dbReference>
<dbReference type="InterPro" id="IPR007444">
    <property type="entry name" value="Glucan_biosyn_MdoG_C"/>
</dbReference>
<protein>
    <submittedName>
        <fullName evidence="7">Glucans biosynthesis protein G</fullName>
    </submittedName>
</protein>
<evidence type="ECO:0000256" key="1">
    <source>
        <dbReference type="ARBA" id="ARBA00004418"/>
    </source>
</evidence>